<dbReference type="GO" id="GO:0016740">
    <property type="term" value="F:transferase activity"/>
    <property type="evidence" value="ECO:0007669"/>
    <property type="project" value="UniProtKB-KW"/>
</dbReference>
<evidence type="ECO:0000259" key="2">
    <source>
        <dbReference type="Pfam" id="PF01648"/>
    </source>
</evidence>
<dbReference type="Gene3D" id="3.90.470.20">
    <property type="entry name" value="4'-phosphopantetheinyl transferase domain"/>
    <property type="match status" value="2"/>
</dbReference>
<keyword evidence="4" id="KW-1185">Reference proteome</keyword>
<reference evidence="3" key="1">
    <citation type="submission" date="2024-01" db="EMBL/GenBank/DDBJ databases">
        <title>Unpublished Manusciprt.</title>
        <authorList>
            <person name="Duman M."/>
            <person name="Valdes E.G."/>
            <person name="Ajmi N."/>
            <person name="Altun S."/>
            <person name="Saticioglu I.B."/>
        </authorList>
    </citation>
    <scope>NUCLEOTIDE SEQUENCE</scope>
    <source>
        <strain evidence="3">137P</strain>
    </source>
</reference>
<evidence type="ECO:0000313" key="3">
    <source>
        <dbReference type="EMBL" id="MEE1886607.1"/>
    </source>
</evidence>
<dbReference type="InterPro" id="IPR008278">
    <property type="entry name" value="4-PPantetheinyl_Trfase_dom"/>
</dbReference>
<proteinExistence type="predicted"/>
<accession>A0ABU7H6F8</accession>
<dbReference type="SUPFAM" id="SSF56214">
    <property type="entry name" value="4'-phosphopantetheinyl transferase"/>
    <property type="match status" value="1"/>
</dbReference>
<dbReference type="Pfam" id="PF01648">
    <property type="entry name" value="ACPS"/>
    <property type="match status" value="1"/>
</dbReference>
<gene>
    <name evidence="3" type="ORF">V0R62_02965</name>
</gene>
<dbReference type="RefSeq" id="WP_330102669.1">
    <property type="nucleotide sequence ID" value="NZ_JAZDCT010000003.1"/>
</dbReference>
<evidence type="ECO:0000313" key="4">
    <source>
        <dbReference type="Proteomes" id="UP001354227"/>
    </source>
</evidence>
<feature type="domain" description="4'-phosphopantetheinyl transferase" evidence="2">
    <location>
        <begin position="101"/>
        <end position="183"/>
    </location>
</feature>
<dbReference type="InterPro" id="IPR037143">
    <property type="entry name" value="4-PPantetheinyl_Trfase_dom_sf"/>
</dbReference>
<evidence type="ECO:0000256" key="1">
    <source>
        <dbReference type="ARBA" id="ARBA00022679"/>
    </source>
</evidence>
<dbReference type="Proteomes" id="UP001354227">
    <property type="component" value="Unassembled WGS sequence"/>
</dbReference>
<name>A0ABU7H6F8_9PSED</name>
<sequence>MITPQVLLFSLERLASGEWWEHLTAADLGHAQTLSGRHLVRFVNGRIALRIASRDFPGSGSEAVSITRDNYGRLSLGAGHTLYVSLAYGARLGVAALARQPIGIDYESDPAPVFWASAARRYCCACEQHWLAARPEQQREEAFVWLWTRREAVLKYLGIGIRGECRCLCALGPDTAQLSFRPTSGEGIGTLVCGEPLDTLQPRVIDLGLPGTDALSLNWLAAPATKSG</sequence>
<dbReference type="EMBL" id="JAZDCT010000003">
    <property type="protein sequence ID" value="MEE1886607.1"/>
    <property type="molecule type" value="Genomic_DNA"/>
</dbReference>
<organism evidence="3 4">
    <name type="scientific">Pseudomonas carassii</name>
    <dbReference type="NCBI Taxonomy" id="3115855"/>
    <lineage>
        <taxon>Bacteria</taxon>
        <taxon>Pseudomonadati</taxon>
        <taxon>Pseudomonadota</taxon>
        <taxon>Gammaproteobacteria</taxon>
        <taxon>Pseudomonadales</taxon>
        <taxon>Pseudomonadaceae</taxon>
        <taxon>Pseudomonas</taxon>
    </lineage>
</organism>
<keyword evidence="1 3" id="KW-0808">Transferase</keyword>
<comment type="caution">
    <text evidence="3">The sequence shown here is derived from an EMBL/GenBank/DDBJ whole genome shotgun (WGS) entry which is preliminary data.</text>
</comment>
<protein>
    <submittedName>
        <fullName evidence="3">4'-phosphopantetheinyl transferase superfamily protein</fullName>
    </submittedName>
</protein>